<reference evidence="1" key="1">
    <citation type="journal article" date="2020" name="Nature">
        <title>Giant virus diversity and host interactions through global metagenomics.</title>
        <authorList>
            <person name="Schulz F."/>
            <person name="Roux S."/>
            <person name="Paez-Espino D."/>
            <person name="Jungbluth S."/>
            <person name="Walsh D.A."/>
            <person name="Denef V.J."/>
            <person name="McMahon K.D."/>
            <person name="Konstantinidis K.T."/>
            <person name="Eloe-Fadrosh E.A."/>
            <person name="Kyrpides N.C."/>
            <person name="Woyke T."/>
        </authorList>
    </citation>
    <scope>NUCLEOTIDE SEQUENCE</scope>
    <source>
        <strain evidence="1">GVMAG-M-3300027770-73</strain>
    </source>
</reference>
<dbReference type="Gene3D" id="2.40.480.10">
    <property type="entry name" value="Allene oxide cyclase-like"/>
    <property type="match status" value="1"/>
</dbReference>
<dbReference type="InterPro" id="IPR044859">
    <property type="entry name" value="Allene_oxi_cyc_Dirigent"/>
</dbReference>
<evidence type="ECO:0000313" key="1">
    <source>
        <dbReference type="EMBL" id="QHU28398.1"/>
    </source>
</evidence>
<organism evidence="1">
    <name type="scientific">viral metagenome</name>
    <dbReference type="NCBI Taxonomy" id="1070528"/>
    <lineage>
        <taxon>unclassified sequences</taxon>
        <taxon>metagenomes</taxon>
        <taxon>organismal metagenomes</taxon>
    </lineage>
</organism>
<accession>A0A6C0LF14</accession>
<proteinExistence type="predicted"/>
<dbReference type="AlphaFoldDB" id="A0A6C0LF14"/>
<protein>
    <submittedName>
        <fullName evidence="1">Uncharacterized protein</fullName>
    </submittedName>
</protein>
<dbReference type="EMBL" id="MN740472">
    <property type="protein sequence ID" value="QHU28398.1"/>
    <property type="molecule type" value="Genomic_DNA"/>
</dbReference>
<sequence length="143" mass="16193">MCNKNHLRFKFSKNDLVTVTVPVNTSSTNSISHSFVNCPIYNPKNKQIGYKVSDDYVQQVAMDKYVVRLNNTYTFTKNGNAIGTISWQYVFINTANNIYYPIDVPCASQIISGTGIFEHAKGKVTLLAKKNGDRLVDIEFEER</sequence>
<name>A0A6C0LF14_9ZZZZ</name>